<dbReference type="GO" id="GO:0046847">
    <property type="term" value="P:filopodium assembly"/>
    <property type="evidence" value="ECO:0007669"/>
    <property type="project" value="Ensembl"/>
</dbReference>
<dbReference type="Proteomes" id="UP000264800">
    <property type="component" value="Unplaced"/>
</dbReference>
<dbReference type="FunFam" id="2.60.40.10:FF:000028">
    <property type="entry name" value="Neuronal cell adhesion molecule"/>
    <property type="match status" value="1"/>
</dbReference>
<dbReference type="GO" id="GO:0005886">
    <property type="term" value="C:plasma membrane"/>
    <property type="evidence" value="ECO:0007669"/>
    <property type="project" value="Ensembl"/>
</dbReference>
<evidence type="ECO:0000313" key="7">
    <source>
        <dbReference type="Ensembl" id="ENSKMAP00000000606.1"/>
    </source>
</evidence>
<dbReference type="SUPFAM" id="SSF49265">
    <property type="entry name" value="Fibronectin type III"/>
    <property type="match status" value="1"/>
</dbReference>
<dbReference type="Pfam" id="PF13927">
    <property type="entry name" value="Ig_3"/>
    <property type="match status" value="1"/>
</dbReference>
<feature type="domain" description="Fibronectin type-III" evidence="6">
    <location>
        <begin position="329"/>
        <end position="425"/>
    </location>
</feature>
<feature type="domain" description="Ig-like" evidence="5">
    <location>
        <begin position="131"/>
        <end position="218"/>
    </location>
</feature>
<dbReference type="PANTHER" id="PTHR13817:SF103">
    <property type="entry name" value="ROUNDABOUT GUIDANCE RECEPTOR 3"/>
    <property type="match status" value="1"/>
</dbReference>
<dbReference type="InterPro" id="IPR003599">
    <property type="entry name" value="Ig_sub"/>
</dbReference>
<dbReference type="SMART" id="SM00408">
    <property type="entry name" value="IGc2"/>
    <property type="match status" value="3"/>
</dbReference>
<dbReference type="RefSeq" id="XP_017295502.1">
    <property type="nucleotide sequence ID" value="XM_017440013.3"/>
</dbReference>
<evidence type="ECO:0000256" key="2">
    <source>
        <dbReference type="ARBA" id="ARBA00023157"/>
    </source>
</evidence>
<dbReference type="InterPro" id="IPR036116">
    <property type="entry name" value="FN3_sf"/>
</dbReference>
<dbReference type="GO" id="GO:0001954">
    <property type="term" value="P:positive regulation of cell-matrix adhesion"/>
    <property type="evidence" value="ECO:0007669"/>
    <property type="project" value="Ensembl"/>
</dbReference>
<dbReference type="Pfam" id="PF00041">
    <property type="entry name" value="fn3"/>
    <property type="match status" value="1"/>
</dbReference>
<dbReference type="CDD" id="cd00063">
    <property type="entry name" value="FN3"/>
    <property type="match status" value="1"/>
</dbReference>
<dbReference type="InterPro" id="IPR003598">
    <property type="entry name" value="Ig_sub2"/>
</dbReference>
<keyword evidence="2" id="KW-1015">Disulfide bond</keyword>
<feature type="domain" description="Fibronectin type-III" evidence="6">
    <location>
        <begin position="430"/>
        <end position="526"/>
    </location>
</feature>
<evidence type="ECO:0000313" key="8">
    <source>
        <dbReference type="Proteomes" id="UP000264800"/>
    </source>
</evidence>
<reference evidence="7" key="1">
    <citation type="submission" date="2025-08" db="UniProtKB">
        <authorList>
            <consortium name="Ensembl"/>
        </authorList>
    </citation>
    <scope>IDENTIFICATION</scope>
</reference>
<proteinExistence type="predicted"/>
<dbReference type="InterPro" id="IPR036179">
    <property type="entry name" value="Ig-like_dom_sf"/>
</dbReference>
<dbReference type="OrthoDB" id="428111at2759"/>
<dbReference type="FunFam" id="2.60.40.10:FF:000840">
    <property type="entry name" value="Roundabout guidance receptor 4"/>
    <property type="match status" value="1"/>
</dbReference>
<dbReference type="KEGG" id="kmr:108250232"/>
<dbReference type="Gene3D" id="2.60.40.10">
    <property type="entry name" value="Immunoglobulins"/>
    <property type="match status" value="5"/>
</dbReference>
<dbReference type="InterPro" id="IPR013783">
    <property type="entry name" value="Ig-like_fold"/>
</dbReference>
<dbReference type="CTD" id="54538"/>
<dbReference type="PROSITE" id="PS50835">
    <property type="entry name" value="IG_LIKE"/>
    <property type="match status" value="3"/>
</dbReference>
<evidence type="ECO:0000259" key="6">
    <source>
        <dbReference type="PROSITE" id="PS50853"/>
    </source>
</evidence>
<feature type="region of interest" description="Disordered" evidence="4">
    <location>
        <begin position="819"/>
        <end position="840"/>
    </location>
</feature>
<feature type="domain" description="Ig-like" evidence="5">
    <location>
        <begin position="29"/>
        <end position="119"/>
    </location>
</feature>
<protein>
    <submittedName>
        <fullName evidence="7">Roundabout, axon guidance receptor, homolog 4 (Drosophila)</fullName>
    </submittedName>
</protein>
<dbReference type="GO" id="GO:0030032">
    <property type="term" value="P:lamellipodium assembly"/>
    <property type="evidence" value="ECO:0007669"/>
    <property type="project" value="Ensembl"/>
</dbReference>
<dbReference type="SMART" id="SM00060">
    <property type="entry name" value="FN3"/>
    <property type="match status" value="2"/>
</dbReference>
<dbReference type="GO" id="GO:0030334">
    <property type="term" value="P:regulation of cell migration"/>
    <property type="evidence" value="ECO:0007669"/>
    <property type="project" value="Ensembl"/>
</dbReference>
<dbReference type="FunFam" id="2.60.40.10:FF:000032">
    <property type="entry name" value="palladin isoform X1"/>
    <property type="match status" value="1"/>
</dbReference>
<dbReference type="InterPro" id="IPR050964">
    <property type="entry name" value="Striated_Muscle_Regulatory"/>
</dbReference>
<sequence>MRNCVTLTGFSAVFGLLSGVWVWADNMPPRILHHPSDVVVKVGNPATLSCRVDGNPKPTIEWLHNGQLLETRKGDRHLQPIILSEGNLFFVNVGGSWRGQSHEGVYVCIARNSAGMAVSHNASLYIAALQEEFGAEPSDVEVAEGEVAVLNCAPPIGHPEPNVIWKKNGLPINSTDHHYTQLSGKLIIAPAEKNHSGSYICVARNSVGVRESRAARLSVLAKPVLVLKPENVSVRTGESAQFYCQVKGEPPPVVTWGREQGVLPNGRYLINPEQTLQLHYVTVEDAGKYICTAFNHVGVISAAAQLLVEESASPEQKDFHKELSALRVVLENVSILTTGSNISLVQWKLQSFSNQPHYLSGFEVLYRSLPPMSSDWAAKKVTLPRFQVQVGPLKRGYKYEFKVRPYGSNLYGRESNTQLLIVPEKVPGSPPQAVVVTVNYEQNNSIHLSWEPPPHESHNGVIQGYQVWCVESDEQQYQNWTVDSGQHNLDISSLKAGKHYSITMAAVNGAGVGMLSDPYGFVINPQLGIPPETDGNRQNLSGVLDLLQDPVLIGSIGAILWCVLMAAAVCLFRRSMSALLPRHGKAKGLHRLASEDLIIKHRVAATDSPWISGSWRPPFNKKYQDLWAQNQKLSGIRSTSHPVSSQKDTSCLETSAPIVTDSCGVYGTFYMDLMGNRMKTFNSPGCCPKMSHGFPHLQGAETIKIFSQPASQSSSWSSQEALPWKQAIRPQPKMGVLRESWGKKTNVKQELHAVNSVPVLSSRSQACPFRVCRQRLSHIPAGPHGEPTDCGEAAAGSRLLHYSTSLHLVNMLPPPPVILSNETADRNSLSSDEGSSRSTKLTEVVSSLQSVCPGSGHCGLQGPKKNSFPFHMHLSTASYSTSLDDKQDGMQTSQEATEYLNLSTKPERSSILPEQHPSLSHPFTSTLKICSTQQEDDTHMAEPVEHRSHLQSSPSSCYSDWDNSLWNTWSSAMDSNFDSARTSLISSVDSCYTQDSATFARLLAVAAETMSGVSVTDFSPPPSPLSTLYPDDEAFGELEPAPAWDWSIAWMEEMDAQYRAHYPSRNT</sequence>
<dbReference type="Pfam" id="PF07679">
    <property type="entry name" value="I-set"/>
    <property type="match status" value="2"/>
</dbReference>
<dbReference type="FunFam" id="2.60.40.10:FF:000065">
    <property type="entry name" value="roundabout homolog 1 isoform X3"/>
    <property type="match status" value="1"/>
</dbReference>
<feature type="domain" description="Ig-like" evidence="5">
    <location>
        <begin position="223"/>
        <end position="313"/>
    </location>
</feature>
<dbReference type="InterPro" id="IPR013098">
    <property type="entry name" value="Ig_I-set"/>
</dbReference>
<dbReference type="AlphaFoldDB" id="A0A3Q2ZAI7"/>
<dbReference type="InterPro" id="IPR007110">
    <property type="entry name" value="Ig-like_dom"/>
</dbReference>
<keyword evidence="8" id="KW-1185">Reference proteome</keyword>
<dbReference type="PANTHER" id="PTHR13817">
    <property type="entry name" value="TITIN"/>
    <property type="match status" value="1"/>
</dbReference>
<keyword evidence="3" id="KW-0393">Immunoglobulin domain</keyword>
<dbReference type="GO" id="GO:0043542">
    <property type="term" value="P:endothelial cell migration"/>
    <property type="evidence" value="ECO:0007669"/>
    <property type="project" value="Ensembl"/>
</dbReference>
<keyword evidence="1" id="KW-0677">Repeat</keyword>
<dbReference type="PROSITE" id="PS50853">
    <property type="entry name" value="FN3"/>
    <property type="match status" value="2"/>
</dbReference>
<reference evidence="7" key="2">
    <citation type="submission" date="2025-09" db="UniProtKB">
        <authorList>
            <consortium name="Ensembl"/>
        </authorList>
    </citation>
    <scope>IDENTIFICATION</scope>
</reference>
<dbReference type="STRING" id="37003.ENSKMAP00000000606"/>
<dbReference type="Ensembl" id="ENSKMAT00000000635.1">
    <property type="protein sequence ID" value="ENSKMAP00000000606.1"/>
    <property type="gene ID" value="ENSKMAG00000000509.1"/>
</dbReference>
<dbReference type="OMA" id="RWLLNGH"/>
<evidence type="ECO:0000256" key="4">
    <source>
        <dbReference type="SAM" id="MobiDB-lite"/>
    </source>
</evidence>
<dbReference type="FunFam" id="2.60.40.10:FF:000026">
    <property type="entry name" value="roundabout homolog 2 isoform X1"/>
    <property type="match status" value="1"/>
</dbReference>
<dbReference type="GO" id="GO:0035022">
    <property type="term" value="P:positive regulation of Rac protein signal transduction"/>
    <property type="evidence" value="ECO:0007669"/>
    <property type="project" value="Ensembl"/>
</dbReference>
<name>A0A3Q2ZAI7_KRYMA</name>
<dbReference type="InterPro" id="IPR003961">
    <property type="entry name" value="FN3_dom"/>
</dbReference>
<dbReference type="SMART" id="SM00409">
    <property type="entry name" value="IG"/>
    <property type="match status" value="3"/>
</dbReference>
<dbReference type="GO" id="GO:0001525">
    <property type="term" value="P:angiogenesis"/>
    <property type="evidence" value="ECO:0007669"/>
    <property type="project" value="Ensembl"/>
</dbReference>
<organism evidence="7 8">
    <name type="scientific">Kryptolebias marmoratus</name>
    <name type="common">Mangrove killifish</name>
    <name type="synonym">Rivulus marmoratus</name>
    <dbReference type="NCBI Taxonomy" id="37003"/>
    <lineage>
        <taxon>Eukaryota</taxon>
        <taxon>Metazoa</taxon>
        <taxon>Chordata</taxon>
        <taxon>Craniata</taxon>
        <taxon>Vertebrata</taxon>
        <taxon>Euteleostomi</taxon>
        <taxon>Actinopterygii</taxon>
        <taxon>Neopterygii</taxon>
        <taxon>Teleostei</taxon>
        <taxon>Neoteleostei</taxon>
        <taxon>Acanthomorphata</taxon>
        <taxon>Ovalentaria</taxon>
        <taxon>Atherinomorphae</taxon>
        <taxon>Cyprinodontiformes</taxon>
        <taxon>Rivulidae</taxon>
        <taxon>Kryptolebias</taxon>
    </lineage>
</organism>
<dbReference type="SUPFAM" id="SSF48726">
    <property type="entry name" value="Immunoglobulin"/>
    <property type="match status" value="3"/>
</dbReference>
<dbReference type="GeneID" id="108250232"/>
<feature type="compositionally biased region" description="Polar residues" evidence="4">
    <location>
        <begin position="820"/>
        <end position="840"/>
    </location>
</feature>
<evidence type="ECO:0000256" key="1">
    <source>
        <dbReference type="ARBA" id="ARBA00022737"/>
    </source>
</evidence>
<dbReference type="GeneTree" id="ENSGT00940000159193"/>
<evidence type="ECO:0000259" key="5">
    <source>
        <dbReference type="PROSITE" id="PS50835"/>
    </source>
</evidence>
<accession>A0A3Q2ZAI7</accession>
<evidence type="ECO:0000256" key="3">
    <source>
        <dbReference type="ARBA" id="ARBA00023319"/>
    </source>
</evidence>